<accession>A0A0K1QZL3</accession>
<evidence type="ECO:0000256" key="1">
    <source>
        <dbReference type="ARBA" id="ARBA00001917"/>
    </source>
</evidence>
<dbReference type="PANTHER" id="PTHR43673">
    <property type="entry name" value="NAD(P)H NITROREDUCTASE YDGI-RELATED"/>
    <property type="match status" value="1"/>
</dbReference>
<evidence type="ECO:0000256" key="5">
    <source>
        <dbReference type="ARBA" id="ARBA00023002"/>
    </source>
</evidence>
<sequence>MNIHDPQLSTRQAITSRRSVRAFLRTPVPRETVEHVLELAARAPSGSNVQPWQVWVLTGAPLYDLGQELQALALNAESEHAENPQVHHVREPYRSRRRKVAQDLYQAVNINRDEMQKMRVQTSRNFVFFDAPVGLFFTIDRDLDNGRWLDYGMFLQTLMLAAKAHGLDTCAQQAFVKYETLIARRLGLDDNQRLVCGMALGFADPSAPSNSFIAERAPLSAFAQFVVTLN</sequence>
<dbReference type="Proteomes" id="UP000017175">
    <property type="component" value="Chromosome"/>
</dbReference>
<name>A0A0K1QZL3_PSEFL</name>
<comment type="similarity">
    <text evidence="2">Belongs to the nitroreductase family.</text>
</comment>
<evidence type="ECO:0000259" key="6">
    <source>
        <dbReference type="Pfam" id="PF00881"/>
    </source>
</evidence>
<evidence type="ECO:0000256" key="3">
    <source>
        <dbReference type="ARBA" id="ARBA00022630"/>
    </source>
</evidence>
<keyword evidence="3" id="KW-0285">Flavoprotein</keyword>
<dbReference type="GO" id="GO:0016491">
    <property type="term" value="F:oxidoreductase activity"/>
    <property type="evidence" value="ECO:0007669"/>
    <property type="project" value="UniProtKB-KW"/>
</dbReference>
<keyword evidence="5" id="KW-0560">Oxidoreductase</keyword>
<dbReference type="EMBL" id="CP010945">
    <property type="protein sequence ID" value="AKV10930.1"/>
    <property type="molecule type" value="Genomic_DNA"/>
</dbReference>
<dbReference type="SUPFAM" id="SSF55469">
    <property type="entry name" value="FMN-dependent nitroreductase-like"/>
    <property type="match status" value="1"/>
</dbReference>
<dbReference type="InterPro" id="IPR029479">
    <property type="entry name" value="Nitroreductase"/>
</dbReference>
<dbReference type="AlphaFoldDB" id="A0A0K1QZL3"/>
<dbReference type="Pfam" id="PF00881">
    <property type="entry name" value="Nitroreductase"/>
    <property type="match status" value="1"/>
</dbReference>
<comment type="cofactor">
    <cofactor evidence="1">
        <name>FMN</name>
        <dbReference type="ChEBI" id="CHEBI:58210"/>
    </cofactor>
</comment>
<dbReference type="CDD" id="cd02136">
    <property type="entry name" value="PnbA_NfnB-like"/>
    <property type="match status" value="1"/>
</dbReference>
<organism evidence="7 8">
    <name type="scientific">Pseudomonas fluorescens NCIMB 11764</name>
    <dbReference type="NCBI Taxonomy" id="1221522"/>
    <lineage>
        <taxon>Bacteria</taxon>
        <taxon>Pseudomonadati</taxon>
        <taxon>Pseudomonadota</taxon>
        <taxon>Gammaproteobacteria</taxon>
        <taxon>Pseudomonadales</taxon>
        <taxon>Pseudomonadaceae</taxon>
        <taxon>Pseudomonas</taxon>
    </lineage>
</organism>
<keyword evidence="4" id="KW-0288">FMN</keyword>
<gene>
    <name evidence="7" type="ORF">B723_22065</name>
</gene>
<evidence type="ECO:0000256" key="2">
    <source>
        <dbReference type="ARBA" id="ARBA00007118"/>
    </source>
</evidence>
<feature type="domain" description="Nitroreductase" evidence="6">
    <location>
        <begin position="14"/>
        <end position="201"/>
    </location>
</feature>
<reference evidence="7 8" key="1">
    <citation type="journal article" date="2012" name="J. Bacteriol.">
        <title>Draft genome sequence of the cyanide-utilizing bacterium Pseudomonas fluorescens strain NCIMB 11764.</title>
        <authorList>
            <person name="Vilo C.A."/>
            <person name="Benedik M.J."/>
            <person name="Kunz D.A."/>
            <person name="Dong Q."/>
        </authorList>
    </citation>
    <scope>NUCLEOTIDE SEQUENCE [LARGE SCALE GENOMIC DNA]</scope>
    <source>
        <strain evidence="7 8">NCIMB 11764</strain>
    </source>
</reference>
<dbReference type="InterPro" id="IPR000415">
    <property type="entry name" value="Nitroreductase-like"/>
</dbReference>
<proteinExistence type="inferred from homology"/>
<dbReference type="PANTHER" id="PTHR43673:SF2">
    <property type="entry name" value="NITROREDUCTASE"/>
    <property type="match status" value="1"/>
</dbReference>
<protein>
    <submittedName>
        <fullName evidence="7">Nitroreductase</fullName>
    </submittedName>
</protein>
<dbReference type="Gene3D" id="3.40.109.10">
    <property type="entry name" value="NADH Oxidase"/>
    <property type="match status" value="1"/>
</dbReference>
<evidence type="ECO:0000256" key="4">
    <source>
        <dbReference type="ARBA" id="ARBA00022643"/>
    </source>
</evidence>
<evidence type="ECO:0000313" key="7">
    <source>
        <dbReference type="EMBL" id="AKV10930.1"/>
    </source>
</evidence>
<evidence type="ECO:0000313" key="8">
    <source>
        <dbReference type="Proteomes" id="UP000017175"/>
    </source>
</evidence>
<dbReference type="eggNOG" id="COG0778">
    <property type="taxonomic scope" value="Bacteria"/>
</dbReference>